<evidence type="ECO:0000256" key="2">
    <source>
        <dbReference type="ARBA" id="ARBA00022475"/>
    </source>
</evidence>
<dbReference type="Proteomes" id="UP000176450">
    <property type="component" value="Unassembled WGS sequence"/>
</dbReference>
<name>A0A1F6B4A0_9BACT</name>
<accession>A0A1F6B4A0</accession>
<dbReference type="EMBL" id="MFJX01000013">
    <property type="protein sequence ID" value="OGG31357.1"/>
    <property type="molecule type" value="Genomic_DNA"/>
</dbReference>
<evidence type="ECO:0000256" key="5">
    <source>
        <dbReference type="ARBA" id="ARBA00023136"/>
    </source>
</evidence>
<feature type="transmembrane region" description="Helical" evidence="6">
    <location>
        <begin position="79"/>
        <end position="99"/>
    </location>
</feature>
<dbReference type="AlphaFoldDB" id="A0A1F6B4A0"/>
<dbReference type="SUPFAM" id="SSF103190">
    <property type="entry name" value="Sensory domain-like"/>
    <property type="match status" value="2"/>
</dbReference>
<dbReference type="Pfam" id="PF17202">
    <property type="entry name" value="sCache_3_3"/>
    <property type="match status" value="1"/>
</dbReference>
<comment type="caution">
    <text evidence="8">The sequence shown here is derived from an EMBL/GenBank/DDBJ whole genome shotgun (WGS) entry which is preliminary data.</text>
</comment>
<keyword evidence="5 6" id="KW-0472">Membrane</keyword>
<feature type="transmembrane region" description="Helical" evidence="6">
    <location>
        <begin position="191"/>
        <end position="217"/>
    </location>
</feature>
<feature type="transmembrane region" description="Helical" evidence="6">
    <location>
        <begin position="229"/>
        <end position="252"/>
    </location>
</feature>
<feature type="transmembrane region" description="Helical" evidence="6">
    <location>
        <begin position="42"/>
        <end position="59"/>
    </location>
</feature>
<comment type="subcellular location">
    <subcellularLocation>
        <location evidence="1">Cell membrane</location>
        <topology evidence="1">Multi-pass membrane protein</topology>
    </subcellularLocation>
</comment>
<evidence type="ECO:0000256" key="3">
    <source>
        <dbReference type="ARBA" id="ARBA00022692"/>
    </source>
</evidence>
<evidence type="ECO:0000256" key="1">
    <source>
        <dbReference type="ARBA" id="ARBA00004651"/>
    </source>
</evidence>
<feature type="transmembrane region" description="Helical" evidence="6">
    <location>
        <begin position="111"/>
        <end position="129"/>
    </location>
</feature>
<keyword evidence="2" id="KW-1003">Cell membrane</keyword>
<proteinExistence type="predicted"/>
<evidence type="ECO:0000256" key="6">
    <source>
        <dbReference type="SAM" id="Phobius"/>
    </source>
</evidence>
<evidence type="ECO:0000256" key="4">
    <source>
        <dbReference type="ARBA" id="ARBA00022989"/>
    </source>
</evidence>
<feature type="transmembrane region" description="Helical" evidence="6">
    <location>
        <begin position="12"/>
        <end position="30"/>
    </location>
</feature>
<organism evidence="8 9">
    <name type="scientific">Candidatus Gottesmanbacteria bacterium RIFCSPLOWO2_01_FULL_46_9</name>
    <dbReference type="NCBI Taxonomy" id="1798394"/>
    <lineage>
        <taxon>Bacteria</taxon>
        <taxon>Candidatus Gottesmaniibacteriota</taxon>
    </lineage>
</organism>
<gene>
    <name evidence="8" type="ORF">A3A63_02220</name>
</gene>
<feature type="transmembrane region" description="Helical" evidence="6">
    <location>
        <begin position="160"/>
        <end position="179"/>
    </location>
</feature>
<sequence>MWSQFLLENAHFAIHLFTALVLFAVFWLYYDAWTQHKGIKEGVRIAGFLLLSFSYVIQATSVEGSILDASLLGATTNGMLVAITRITGYVIFLFILAVDPLEPRPDHKKKALTPALFMLPAASLSIAAYPQVLYPVLASITGFLYLRRATVGLEDHLKPLALSFFLLSISEFVGLSSLFRQTDNIAIYEFAASFGPLWILQQVVLVVAAFGFGWWVFGYLLKQFEVQLFMILTTAVLGIFLVTTVTFTGLLLKNIQDENLRELETNVKVLNFAIDSKKAELLSDAQVVAQNPQVVQGVVEKARKPLADLSEDILLAKKASSLVIAGEGGQVLARGEDRDRAGDSLSDDPLVKRALLGESTASVVTRDGILAPEVSVRAATAIKDNGTIIGVVVTGALIDSAFVDGLKKATGLETAIYGDNQISTSTLISPDGKSRLVGLREEHARVKSAVLAKGESYTGSVNLLQRPYFAAYLPLKDVDSNPVGMLFVGKPQIRVLQTAGRSIELTFLVTVFLLVFSIVPAYFTSKYIAGQL</sequence>
<protein>
    <recommendedName>
        <fullName evidence="7">Single cache domain-containing protein</fullName>
    </recommendedName>
</protein>
<evidence type="ECO:0000313" key="8">
    <source>
        <dbReference type="EMBL" id="OGG31357.1"/>
    </source>
</evidence>
<keyword evidence="3 6" id="KW-0812">Transmembrane</keyword>
<feature type="transmembrane region" description="Helical" evidence="6">
    <location>
        <begin position="503"/>
        <end position="523"/>
    </location>
</feature>
<dbReference type="InterPro" id="IPR029151">
    <property type="entry name" value="Sensor-like_sf"/>
</dbReference>
<evidence type="ECO:0000259" key="7">
    <source>
        <dbReference type="Pfam" id="PF17202"/>
    </source>
</evidence>
<feature type="domain" description="Single cache" evidence="7">
    <location>
        <begin position="399"/>
        <end position="497"/>
    </location>
</feature>
<reference evidence="8 9" key="1">
    <citation type="journal article" date="2016" name="Nat. Commun.">
        <title>Thousands of microbial genomes shed light on interconnected biogeochemical processes in an aquifer system.</title>
        <authorList>
            <person name="Anantharaman K."/>
            <person name="Brown C.T."/>
            <person name="Hug L.A."/>
            <person name="Sharon I."/>
            <person name="Castelle C.J."/>
            <person name="Probst A.J."/>
            <person name="Thomas B.C."/>
            <person name="Singh A."/>
            <person name="Wilkins M.J."/>
            <person name="Karaoz U."/>
            <person name="Brodie E.L."/>
            <person name="Williams K.H."/>
            <person name="Hubbard S.S."/>
            <person name="Banfield J.F."/>
        </authorList>
    </citation>
    <scope>NUCLEOTIDE SEQUENCE [LARGE SCALE GENOMIC DNA]</scope>
</reference>
<keyword evidence="4 6" id="KW-1133">Transmembrane helix</keyword>
<evidence type="ECO:0000313" key="9">
    <source>
        <dbReference type="Proteomes" id="UP000176450"/>
    </source>
</evidence>
<dbReference type="GO" id="GO:0005886">
    <property type="term" value="C:plasma membrane"/>
    <property type="evidence" value="ECO:0007669"/>
    <property type="project" value="UniProtKB-SubCell"/>
</dbReference>
<dbReference type="InterPro" id="IPR033463">
    <property type="entry name" value="sCache_3"/>
</dbReference>
<dbReference type="Gene3D" id="3.30.450.20">
    <property type="entry name" value="PAS domain"/>
    <property type="match status" value="1"/>
</dbReference>